<sequence length="115" mass="12915">MIDYLTTEEEVRSLGTKLQAIANEYAQLRVDYGEAEWKVKVLLASQMDDPAIKKASAEKQIVLLLAIADDPVKQLLHKYTTLKHKYKAKEKEFESIASSISAIQSLLKYARESGG</sequence>
<name>X0ST48_9ZZZZ</name>
<comment type="caution">
    <text evidence="1">The sequence shown here is derived from an EMBL/GenBank/DDBJ whole genome shotgun (WGS) entry which is preliminary data.</text>
</comment>
<evidence type="ECO:0000313" key="1">
    <source>
        <dbReference type="EMBL" id="GAF78331.1"/>
    </source>
</evidence>
<proteinExistence type="predicted"/>
<protein>
    <submittedName>
        <fullName evidence="1">Uncharacterized protein</fullName>
    </submittedName>
</protein>
<accession>X0ST48</accession>
<dbReference type="EMBL" id="BARS01005764">
    <property type="protein sequence ID" value="GAF78331.1"/>
    <property type="molecule type" value="Genomic_DNA"/>
</dbReference>
<gene>
    <name evidence="1" type="ORF">S01H1_11306</name>
</gene>
<organism evidence="1">
    <name type="scientific">marine sediment metagenome</name>
    <dbReference type="NCBI Taxonomy" id="412755"/>
    <lineage>
        <taxon>unclassified sequences</taxon>
        <taxon>metagenomes</taxon>
        <taxon>ecological metagenomes</taxon>
    </lineage>
</organism>
<dbReference type="AlphaFoldDB" id="X0ST48"/>
<reference evidence="1" key="1">
    <citation type="journal article" date="2014" name="Front. Microbiol.">
        <title>High frequency of phylogenetically diverse reductive dehalogenase-homologous genes in deep subseafloor sedimentary metagenomes.</title>
        <authorList>
            <person name="Kawai M."/>
            <person name="Futagami T."/>
            <person name="Toyoda A."/>
            <person name="Takaki Y."/>
            <person name="Nishi S."/>
            <person name="Hori S."/>
            <person name="Arai W."/>
            <person name="Tsubouchi T."/>
            <person name="Morono Y."/>
            <person name="Uchiyama I."/>
            <person name="Ito T."/>
            <person name="Fujiyama A."/>
            <person name="Inagaki F."/>
            <person name="Takami H."/>
        </authorList>
    </citation>
    <scope>NUCLEOTIDE SEQUENCE</scope>
    <source>
        <strain evidence="1">Expedition CK06-06</strain>
    </source>
</reference>